<dbReference type="InterPro" id="IPR002182">
    <property type="entry name" value="NB-ARC"/>
</dbReference>
<dbReference type="Pfam" id="PF00931">
    <property type="entry name" value="NB-ARC"/>
    <property type="match status" value="1"/>
</dbReference>
<keyword evidence="2" id="KW-0677">Repeat</keyword>
<evidence type="ECO:0000313" key="10">
    <source>
        <dbReference type="Proteomes" id="UP000298652"/>
    </source>
</evidence>
<evidence type="ECO:0000313" key="9">
    <source>
        <dbReference type="EMBL" id="TKW38198.1"/>
    </source>
</evidence>
<dbReference type="OMA" id="WFRPECL"/>
<evidence type="ECO:0000256" key="5">
    <source>
        <dbReference type="SAM" id="MobiDB-lite"/>
    </source>
</evidence>
<dbReference type="InterPro" id="IPR058922">
    <property type="entry name" value="WHD_DRP"/>
</dbReference>
<dbReference type="Gene3D" id="1.10.8.430">
    <property type="entry name" value="Helical domain of apoptotic protease-activating factors"/>
    <property type="match status" value="1"/>
</dbReference>
<dbReference type="Gene3D" id="3.40.50.300">
    <property type="entry name" value="P-loop containing nucleotide triphosphate hydrolases"/>
    <property type="match status" value="1"/>
</dbReference>
<feature type="domain" description="NB-ARC" evidence="6">
    <location>
        <begin position="246"/>
        <end position="405"/>
    </location>
</feature>
<dbReference type="GO" id="GO:0043531">
    <property type="term" value="F:ADP binding"/>
    <property type="evidence" value="ECO:0007669"/>
    <property type="project" value="InterPro"/>
</dbReference>
<dbReference type="Gene3D" id="3.80.10.10">
    <property type="entry name" value="Ribonuclease Inhibitor"/>
    <property type="match status" value="2"/>
</dbReference>
<dbReference type="Gramene" id="TKW38198">
    <property type="protein sequence ID" value="TKW38198"/>
    <property type="gene ID" value="SEVIR_1G098000v2"/>
</dbReference>
<gene>
    <name evidence="9" type="ORF">SEVIR_1G098000v2</name>
</gene>
<evidence type="ECO:0000259" key="8">
    <source>
        <dbReference type="Pfam" id="PF25019"/>
    </source>
</evidence>
<protein>
    <submittedName>
        <fullName evidence="9">Uncharacterized protein</fullName>
    </submittedName>
</protein>
<evidence type="ECO:0000256" key="4">
    <source>
        <dbReference type="SAM" id="Coils"/>
    </source>
</evidence>
<evidence type="ECO:0000256" key="1">
    <source>
        <dbReference type="ARBA" id="ARBA00022614"/>
    </source>
</evidence>
<dbReference type="PRINTS" id="PR00364">
    <property type="entry name" value="DISEASERSIST"/>
</dbReference>
<dbReference type="PANTHER" id="PTHR36766">
    <property type="entry name" value="PLANT BROAD-SPECTRUM MILDEW RESISTANCE PROTEIN RPW8"/>
    <property type="match status" value="1"/>
</dbReference>
<organism evidence="9 10">
    <name type="scientific">Setaria viridis</name>
    <name type="common">Green bristlegrass</name>
    <name type="synonym">Setaria italica subsp. viridis</name>
    <dbReference type="NCBI Taxonomy" id="4556"/>
    <lineage>
        <taxon>Eukaryota</taxon>
        <taxon>Viridiplantae</taxon>
        <taxon>Streptophyta</taxon>
        <taxon>Embryophyta</taxon>
        <taxon>Tracheophyta</taxon>
        <taxon>Spermatophyta</taxon>
        <taxon>Magnoliopsida</taxon>
        <taxon>Liliopsida</taxon>
        <taxon>Poales</taxon>
        <taxon>Poaceae</taxon>
        <taxon>PACMAD clade</taxon>
        <taxon>Panicoideae</taxon>
        <taxon>Panicodae</taxon>
        <taxon>Paniceae</taxon>
        <taxon>Cenchrinae</taxon>
        <taxon>Setaria</taxon>
    </lineage>
</organism>
<dbReference type="InterPro" id="IPR042197">
    <property type="entry name" value="Apaf_helical"/>
</dbReference>
<dbReference type="EMBL" id="CM016552">
    <property type="protein sequence ID" value="TKW38198.1"/>
    <property type="molecule type" value="Genomic_DNA"/>
</dbReference>
<keyword evidence="4" id="KW-0175">Coiled coil</keyword>
<dbReference type="InterPro" id="IPR032675">
    <property type="entry name" value="LRR_dom_sf"/>
</dbReference>
<dbReference type="Gene3D" id="1.10.10.10">
    <property type="entry name" value="Winged helix-like DNA-binding domain superfamily/Winged helix DNA-binding domain"/>
    <property type="match status" value="1"/>
</dbReference>
<sequence>MKTAIEALQSLQWILSAGTDIFEANQLNNELERLRDTLPKARVLICRSEWGMFKDKELAKLVSRLKDTTYDAEDLLRELDDQVLRKRIEDADRSRAGQLLSSSLNLAKTLVRRSKTRIRETQDRLEKVVAEIEGMLNLMGLMSVEPSQIMPETSSVISAPEVVGRDGERDALVEMLGVMIGREVPRDQVIKLLGVPLTGKRGGTGRTAGSNGKRAAASNGVASTSRAKQPKGNGGRAGLAETNCTNNVSVISIVGIGGVGKTTLAQFIYNDPRVKHHFGVMIWVCVSDFFDKRRITKEIIESIPGEEYNSSSSLNALQIELMKRLKTCPKFLLVLDDIWPNANADWEAFYAPLKYGPEGSMILVTTRSPVVATRVTTSNCRPVQLEGLPTGIFWDFFKKCAFGRNDPESYSQLQDIARSISTRLCGSPLAAKTLGRLLNMSLTERHWRAIQKSELWELRHEENEILPALQLSYLYLPEEVKRCFVFCSMFPKDYSFEREEIVDIWVAQGFVAPGGSIRPEDVGITYLDELRNRFLFQTDPMFPNKTRYVMHDLIHDMAVSFSMDECLVMQDLRNQNKSRMQNTVRHMSIEVDGESLTRMGDIQHLNKLHSLRFGIRFDVEITWFNQLSNILFLSLKGCKLVKLPDSICELNSLRYLDISHSNVQELPEKLWCLYSLQVFDASRSRLKTIHQDVTKLINLRQLVLPAEASRALSRVSGLGNLSCLRRLSNFIVAKKNGRGIGELKFMNQLSGKLSIRYLYTVRSEEEAFEARLVEKQYLKELVLHFRDFCPPVPCSTENGVLEGLRPHSRIECLKVHGFCGDRFPSWFKPEDLPTLITLELSNCCNIESLPIPCFADGTQVGLRGDDGTQHAAGSISRSNGIAPFAFSRLTDLRVSYCTNLTNLKQFLTPEKLPSIKSIVLDKCSSLTSIPFHSFVGFVCLRDLKIYNCEKLECPQEMVLPPSLQRLCIGCCGELERSFPACLENLTSLTLLQLDGCHNIKCISLNSIGSNMLKCLVIHDCRELSSIGGLQSLVSIQHVDLHYCPKLTEVQLPFYKKELRTKEGKELLNFLSHGKGNQTSRRCSQSAHCDSGKLRVLQMTGWISSCKWQSRPGL</sequence>
<dbReference type="InterPro" id="IPR036388">
    <property type="entry name" value="WH-like_DNA-bd_sf"/>
</dbReference>
<evidence type="ECO:0000259" key="7">
    <source>
        <dbReference type="Pfam" id="PF23559"/>
    </source>
</evidence>
<dbReference type="FunFam" id="1.10.10.10:FF:000322">
    <property type="entry name" value="Probable disease resistance protein At1g63360"/>
    <property type="match status" value="1"/>
</dbReference>
<dbReference type="GO" id="GO:0002758">
    <property type="term" value="P:innate immune response-activating signaling pathway"/>
    <property type="evidence" value="ECO:0007669"/>
    <property type="project" value="UniProtKB-ARBA"/>
</dbReference>
<evidence type="ECO:0000259" key="6">
    <source>
        <dbReference type="Pfam" id="PF00931"/>
    </source>
</evidence>
<dbReference type="GO" id="GO:0009626">
    <property type="term" value="P:plant-type hypersensitive response"/>
    <property type="evidence" value="ECO:0007669"/>
    <property type="project" value="UniProtKB-ARBA"/>
</dbReference>
<feature type="coiled-coil region" evidence="4">
    <location>
        <begin position="111"/>
        <end position="138"/>
    </location>
</feature>
<keyword evidence="1" id="KW-0433">Leucine-rich repeat</keyword>
<feature type="domain" description="R13L1/DRL21-like LRR repeat region" evidence="8">
    <location>
        <begin position="740"/>
        <end position="850"/>
    </location>
</feature>
<dbReference type="Pfam" id="PF25019">
    <property type="entry name" value="LRR_R13L1-DRL21"/>
    <property type="match status" value="1"/>
</dbReference>
<accession>A0A4U6W6F8</accession>
<dbReference type="GO" id="GO:0042742">
    <property type="term" value="P:defense response to bacterium"/>
    <property type="evidence" value="ECO:0007669"/>
    <property type="project" value="UniProtKB-ARBA"/>
</dbReference>
<feature type="region of interest" description="Disordered" evidence="5">
    <location>
        <begin position="201"/>
        <end position="238"/>
    </location>
</feature>
<dbReference type="SUPFAM" id="SSF52058">
    <property type="entry name" value="L domain-like"/>
    <property type="match status" value="2"/>
</dbReference>
<keyword evidence="10" id="KW-1185">Reference proteome</keyword>
<reference evidence="9" key="1">
    <citation type="submission" date="2019-03" db="EMBL/GenBank/DDBJ databases">
        <title>WGS assembly of Setaria viridis.</title>
        <authorList>
            <person name="Huang P."/>
            <person name="Jenkins J."/>
            <person name="Grimwood J."/>
            <person name="Barry K."/>
            <person name="Healey A."/>
            <person name="Mamidi S."/>
            <person name="Sreedasyam A."/>
            <person name="Shu S."/>
            <person name="Feldman M."/>
            <person name="Wu J."/>
            <person name="Yu Y."/>
            <person name="Chen C."/>
            <person name="Johnson J."/>
            <person name="Rokhsar D."/>
            <person name="Baxter I."/>
            <person name="Schmutz J."/>
            <person name="Brutnell T."/>
            <person name="Kellogg E."/>
        </authorList>
    </citation>
    <scope>NUCLEOTIDE SEQUENCE [LARGE SCALE GENOMIC DNA]</scope>
</reference>
<feature type="domain" description="Disease resistance protein winged helix" evidence="7">
    <location>
        <begin position="489"/>
        <end position="558"/>
    </location>
</feature>
<evidence type="ECO:0000256" key="2">
    <source>
        <dbReference type="ARBA" id="ARBA00022737"/>
    </source>
</evidence>
<dbReference type="SUPFAM" id="SSF52540">
    <property type="entry name" value="P-loop containing nucleoside triphosphate hydrolases"/>
    <property type="match status" value="1"/>
</dbReference>
<dbReference type="PANTHER" id="PTHR36766:SF40">
    <property type="entry name" value="DISEASE RESISTANCE PROTEIN RGA3"/>
    <property type="match status" value="1"/>
</dbReference>
<dbReference type="Pfam" id="PF23559">
    <property type="entry name" value="WHD_DRP"/>
    <property type="match status" value="1"/>
</dbReference>
<dbReference type="AlphaFoldDB" id="A0A4U6W6F8"/>
<evidence type="ECO:0000256" key="3">
    <source>
        <dbReference type="ARBA" id="ARBA00022821"/>
    </source>
</evidence>
<keyword evidence="3" id="KW-0611">Plant defense</keyword>
<dbReference type="InterPro" id="IPR056789">
    <property type="entry name" value="LRR_R13L1-DRL21"/>
</dbReference>
<dbReference type="Proteomes" id="UP000298652">
    <property type="component" value="Chromosome 1"/>
</dbReference>
<name>A0A4U6W6F8_SETVI</name>
<proteinExistence type="predicted"/>
<dbReference type="InterPro" id="IPR027417">
    <property type="entry name" value="P-loop_NTPase"/>
</dbReference>